<name>A0AC34QZJ1_9BILA</name>
<dbReference type="WBParaSite" id="JU765_v2.g2138.t1">
    <property type="protein sequence ID" value="JU765_v2.g2138.t1"/>
    <property type="gene ID" value="JU765_v2.g2138"/>
</dbReference>
<sequence length="188" mass="21451">MGIDLCHKHQRKVIRRHVVSKDPYIRLLATLYKYIARKTGCKFNAVVHKRIIMANRHKQPMSLSRLARQYRKPGNDGKIAVIVGTVTDDKRIYEVPKMTVAALRVTDPARARIIAAGGEILTLDQLALKAPKGEKTIFLQAPRKSRTSEKYFGRAPGVPDSHTRPRIQSKGRKFERARGRRKSRGYKN</sequence>
<reference evidence="2" key="1">
    <citation type="submission" date="2022-11" db="UniProtKB">
        <authorList>
            <consortium name="WormBaseParasite"/>
        </authorList>
    </citation>
    <scope>IDENTIFICATION</scope>
</reference>
<evidence type="ECO:0000313" key="1">
    <source>
        <dbReference type="Proteomes" id="UP000887576"/>
    </source>
</evidence>
<evidence type="ECO:0000313" key="2">
    <source>
        <dbReference type="WBParaSite" id="JU765_v2.g2138.t1"/>
    </source>
</evidence>
<proteinExistence type="predicted"/>
<accession>A0AC34QZJ1</accession>
<protein>
    <submittedName>
        <fullName evidence="2">Large ribosomal subunit protein eL18</fullName>
    </submittedName>
</protein>
<organism evidence="1 2">
    <name type="scientific">Panagrolaimus sp. JU765</name>
    <dbReference type="NCBI Taxonomy" id="591449"/>
    <lineage>
        <taxon>Eukaryota</taxon>
        <taxon>Metazoa</taxon>
        <taxon>Ecdysozoa</taxon>
        <taxon>Nematoda</taxon>
        <taxon>Chromadorea</taxon>
        <taxon>Rhabditida</taxon>
        <taxon>Tylenchina</taxon>
        <taxon>Panagrolaimomorpha</taxon>
        <taxon>Panagrolaimoidea</taxon>
        <taxon>Panagrolaimidae</taxon>
        <taxon>Panagrolaimus</taxon>
    </lineage>
</organism>
<dbReference type="Proteomes" id="UP000887576">
    <property type="component" value="Unplaced"/>
</dbReference>